<evidence type="ECO:0000313" key="3">
    <source>
        <dbReference type="Proteomes" id="UP000220669"/>
    </source>
</evidence>
<gene>
    <name evidence="2" type="ORF">CRM96_06790</name>
</gene>
<evidence type="ECO:0000259" key="1">
    <source>
        <dbReference type="Pfam" id="PF13460"/>
    </source>
</evidence>
<dbReference type="InterPro" id="IPR036291">
    <property type="entry name" value="NAD(P)-bd_dom_sf"/>
</dbReference>
<dbReference type="RefSeq" id="WP_005877686.1">
    <property type="nucleotide sequence ID" value="NZ_CABGKX010000019.1"/>
</dbReference>
<dbReference type="CDD" id="cd05269">
    <property type="entry name" value="TMR_SDR_a"/>
    <property type="match status" value="1"/>
</dbReference>
<comment type="caution">
    <text evidence="2">The sequence shown here is derived from an EMBL/GenBank/DDBJ whole genome shotgun (WGS) entry which is preliminary data.</text>
</comment>
<organism evidence="2 3">
    <name type="scientific">Enterococcus durans</name>
    <dbReference type="NCBI Taxonomy" id="53345"/>
    <lineage>
        <taxon>Bacteria</taxon>
        <taxon>Bacillati</taxon>
        <taxon>Bacillota</taxon>
        <taxon>Bacilli</taxon>
        <taxon>Lactobacillales</taxon>
        <taxon>Enterococcaceae</taxon>
        <taxon>Enterococcus</taxon>
    </lineage>
</organism>
<dbReference type="InterPro" id="IPR052718">
    <property type="entry name" value="NmrA-type_oxidoreductase"/>
</dbReference>
<reference evidence="2 3" key="1">
    <citation type="submission" date="2017-09" db="EMBL/GenBank/DDBJ databases">
        <title>FDA dAtabase for Regulatory Grade micrObial Sequences (FDA-ARGOS): Supporting development and validation of Infectious Disease Dx tests.</title>
        <authorList>
            <person name="Minogue T."/>
            <person name="Wolcott M."/>
            <person name="Wasieloski L."/>
            <person name="Aguilar W."/>
            <person name="Moore D."/>
            <person name="Tallon L.J."/>
            <person name="Sadzewicz L."/>
            <person name="Ott S."/>
            <person name="Zhao X."/>
            <person name="Nagaraj S."/>
            <person name="Vavikolanu K."/>
            <person name="Aluvathingal J."/>
            <person name="Nadendla S."/>
            <person name="Sichtig H."/>
        </authorList>
    </citation>
    <scope>NUCLEOTIDE SEQUENCE [LARGE SCALE GENOMIC DNA]</scope>
    <source>
        <strain evidence="2 3">FDAARGOS_396</strain>
    </source>
</reference>
<dbReference type="PANTHER" id="PTHR47129:SF1">
    <property type="entry name" value="NMRA-LIKE DOMAIN-CONTAINING PROTEIN"/>
    <property type="match status" value="1"/>
</dbReference>
<accession>A0AB36S747</accession>
<dbReference type="EMBL" id="PDEB01000004">
    <property type="protein sequence ID" value="PEH44727.1"/>
    <property type="molecule type" value="Genomic_DNA"/>
</dbReference>
<protein>
    <submittedName>
        <fullName evidence="2">NAD(P)-dependent oxidoreductase</fullName>
    </submittedName>
</protein>
<dbReference type="AlphaFoldDB" id="A0AB36S747"/>
<dbReference type="PANTHER" id="PTHR47129">
    <property type="entry name" value="QUINONE OXIDOREDUCTASE 2"/>
    <property type="match status" value="1"/>
</dbReference>
<proteinExistence type="predicted"/>
<dbReference type="SUPFAM" id="SSF51735">
    <property type="entry name" value="NAD(P)-binding Rossmann-fold domains"/>
    <property type="match status" value="1"/>
</dbReference>
<dbReference type="Pfam" id="PF13460">
    <property type="entry name" value="NAD_binding_10"/>
    <property type="match status" value="1"/>
</dbReference>
<dbReference type="Proteomes" id="UP000220669">
    <property type="component" value="Unassembled WGS sequence"/>
</dbReference>
<dbReference type="InterPro" id="IPR016040">
    <property type="entry name" value="NAD(P)-bd_dom"/>
</dbReference>
<sequence length="282" mass="29936">MMKIGVSGASGKLGGAVVNYLLEMSNENSIVAISRAPEKIKIEGVQARFGDYNQPSSLSEAYRGLDRLLLIPSLDVGHRLEQNARAIDAAVAAGVSHIVLMSSVGARNAEKSNMVAEHFASEQYLMKNAKKWTILRMSYYTETLIEDAQMALSSGVLTGFTENKVSFVSRDDLAAAAAGILSGEGHNGAIYAGTGPKALTGAERVEILSKAIGSPLSYVTVSVSELQEQLQNANLPEPVISAIVGTQKNFSNGDFDIVTGDIEKLSGRPPKSLESVLSNVTF</sequence>
<dbReference type="Gene3D" id="3.90.25.10">
    <property type="entry name" value="UDP-galactose 4-epimerase, domain 1"/>
    <property type="match status" value="1"/>
</dbReference>
<feature type="domain" description="NAD(P)-binding" evidence="1">
    <location>
        <begin position="8"/>
        <end position="182"/>
    </location>
</feature>
<name>A0AB36S747_9ENTE</name>
<evidence type="ECO:0000313" key="2">
    <source>
        <dbReference type="EMBL" id="PEH44727.1"/>
    </source>
</evidence>
<dbReference type="Gene3D" id="3.40.50.720">
    <property type="entry name" value="NAD(P)-binding Rossmann-like Domain"/>
    <property type="match status" value="1"/>
</dbReference>